<evidence type="ECO:0000313" key="2">
    <source>
        <dbReference type="Proteomes" id="UP000183083"/>
    </source>
</evidence>
<evidence type="ECO:0000313" key="1">
    <source>
        <dbReference type="EMBL" id="SFO33715.1"/>
    </source>
</evidence>
<sequence length="38" mass="4186">MPSGPTQLAFLARAINGLSQQDIDEVARFAEFLKHKGQ</sequence>
<proteinExistence type="predicted"/>
<comment type="caution">
    <text evidence="1">The sequence shown here is derived from an EMBL/GenBank/DDBJ whole genome shotgun (WGS) entry which is preliminary data.</text>
</comment>
<reference evidence="1 2" key="1">
    <citation type="submission" date="2016-10" db="EMBL/GenBank/DDBJ databases">
        <authorList>
            <person name="Varghese N."/>
            <person name="Submissions S."/>
        </authorList>
    </citation>
    <scope>NUCLEOTIDE SEQUENCE [LARGE SCALE GENOMIC DNA]</scope>
    <source>
        <strain evidence="1 2">BS0292</strain>
    </source>
</reference>
<dbReference type="EMBL" id="FOVV01000013">
    <property type="protein sequence ID" value="SFO33715.1"/>
    <property type="molecule type" value="Genomic_DNA"/>
</dbReference>
<accession>A0AB38BXB9</accession>
<dbReference type="AlphaFoldDB" id="A0AB38BXB9"/>
<name>A0AB38BXB9_PSESX</name>
<dbReference type="Proteomes" id="UP000183083">
    <property type="component" value="Unassembled WGS sequence"/>
</dbReference>
<organism evidence="1 2">
    <name type="scientific">Pseudomonas syringae</name>
    <dbReference type="NCBI Taxonomy" id="317"/>
    <lineage>
        <taxon>Bacteria</taxon>
        <taxon>Pseudomonadati</taxon>
        <taxon>Pseudomonadota</taxon>
        <taxon>Gammaproteobacteria</taxon>
        <taxon>Pseudomonadales</taxon>
        <taxon>Pseudomonadaceae</taxon>
        <taxon>Pseudomonas</taxon>
    </lineage>
</organism>
<gene>
    <name evidence="1" type="ORF">SAMN05444065_11366</name>
</gene>
<protein>
    <submittedName>
        <fullName evidence="1">Uncharacterized protein</fullName>
    </submittedName>
</protein>